<feature type="region of interest" description="Disordered" evidence="4">
    <location>
        <begin position="580"/>
        <end position="617"/>
    </location>
</feature>
<evidence type="ECO:0000259" key="5">
    <source>
        <dbReference type="Pfam" id="PF10193"/>
    </source>
</evidence>
<dbReference type="PANTHER" id="PTHR15830:SF10">
    <property type="entry name" value="TELOMERE LENGTH REGULATION PROTEIN TEL2 HOMOLOG"/>
    <property type="match status" value="1"/>
</dbReference>
<dbReference type="InterPro" id="IPR016024">
    <property type="entry name" value="ARM-type_fold"/>
</dbReference>
<dbReference type="InterPro" id="IPR038528">
    <property type="entry name" value="TEL2_C_sf"/>
</dbReference>
<proteinExistence type="inferred from homology"/>
<comment type="similarity">
    <text evidence="2">Belongs to the TEL2 family.</text>
</comment>
<dbReference type="InterPro" id="IPR051970">
    <property type="entry name" value="TEL2_Regulation"/>
</dbReference>
<dbReference type="EMBL" id="JAZDWU010000007">
    <property type="protein sequence ID" value="KAK9995531.1"/>
    <property type="molecule type" value="Genomic_DNA"/>
</dbReference>
<dbReference type="Gene3D" id="1.25.40.720">
    <property type="entry name" value="Telomere length regulation protein 2, C-terminal domain"/>
    <property type="match status" value="1"/>
</dbReference>
<evidence type="ECO:0000256" key="1">
    <source>
        <dbReference type="ARBA" id="ARBA00004496"/>
    </source>
</evidence>
<feature type="compositionally biased region" description="Low complexity" evidence="4">
    <location>
        <begin position="597"/>
        <end position="612"/>
    </location>
</feature>
<evidence type="ECO:0000256" key="2">
    <source>
        <dbReference type="ARBA" id="ARBA00006133"/>
    </source>
</evidence>
<evidence type="ECO:0000313" key="8">
    <source>
        <dbReference type="Proteomes" id="UP001459277"/>
    </source>
</evidence>
<dbReference type="GO" id="GO:0051879">
    <property type="term" value="F:Hsp90 protein binding"/>
    <property type="evidence" value="ECO:0007669"/>
    <property type="project" value="TreeGrafter"/>
</dbReference>
<reference evidence="7 8" key="1">
    <citation type="submission" date="2024-01" db="EMBL/GenBank/DDBJ databases">
        <title>A telomere-to-telomere, gap-free genome of sweet tea (Lithocarpus litseifolius).</title>
        <authorList>
            <person name="Zhou J."/>
        </authorList>
    </citation>
    <scope>NUCLEOTIDE SEQUENCE [LARGE SCALE GENOMIC DNA]</scope>
    <source>
        <strain evidence="7">Zhou-2022a</strain>
        <tissue evidence="7">Leaf</tissue>
    </source>
</reference>
<dbReference type="InterPro" id="IPR057348">
    <property type="entry name" value="TELO2_ARM"/>
</dbReference>
<accession>A0AAW2CCI0</accession>
<evidence type="ECO:0000313" key="7">
    <source>
        <dbReference type="EMBL" id="KAK9995531.1"/>
    </source>
</evidence>
<dbReference type="Pfam" id="PF10193">
    <property type="entry name" value="Telomere_reg-2"/>
    <property type="match status" value="1"/>
</dbReference>
<evidence type="ECO:0000259" key="6">
    <source>
        <dbReference type="Pfam" id="PF25320"/>
    </source>
</evidence>
<feature type="compositionally biased region" description="Basic and acidic residues" evidence="4">
    <location>
        <begin position="525"/>
        <end position="536"/>
    </location>
</feature>
<dbReference type="GO" id="GO:0051083">
    <property type="term" value="P:'de novo' cotranslational protein folding"/>
    <property type="evidence" value="ECO:0007669"/>
    <property type="project" value="TreeGrafter"/>
</dbReference>
<dbReference type="Proteomes" id="UP001459277">
    <property type="component" value="Unassembled WGS sequence"/>
</dbReference>
<keyword evidence="3" id="KW-0963">Cytoplasm</keyword>
<keyword evidence="8" id="KW-1185">Reference proteome</keyword>
<comment type="subcellular location">
    <subcellularLocation>
        <location evidence="1">Cytoplasm</location>
    </subcellularLocation>
</comment>
<protein>
    <recommendedName>
        <fullName evidence="9">Telomere length regulation protein conserved domain-containing protein</fullName>
    </recommendedName>
</protein>
<name>A0AAW2CCI0_9ROSI</name>
<feature type="domain" description="Telomere length regulation protein conserved" evidence="5">
    <location>
        <begin position="626"/>
        <end position="737"/>
    </location>
</feature>
<dbReference type="GO" id="GO:0005829">
    <property type="term" value="C:cytosol"/>
    <property type="evidence" value="ECO:0007669"/>
    <property type="project" value="TreeGrafter"/>
</dbReference>
<gene>
    <name evidence="7" type="ORF">SO802_020217</name>
</gene>
<dbReference type="AlphaFoldDB" id="A0AAW2CCI0"/>
<feature type="region of interest" description="Disordered" evidence="4">
    <location>
        <begin position="525"/>
        <end position="544"/>
    </location>
</feature>
<sequence>MEDSTKKKREMETKLLEKVSEVISAIKSAKHVDEVVCALHSLALLLFPLDSSLLSGSVDRRYKEQVLSAKVPSEEKRREWWQAFYQGAAFPTLARFLLLDLASNWLACFPLSARIHVYDVFFVDGLATEVVQTLVPCLRQNATDDHDVNSVHSNTERLLVLCLLENDGVLHMAREFWQSKNSFSERLTPVVSRVAQIIASIPDKARLGAPTSLSSHSFFKQITIQLLSVAEEKDEKLFDNGTLCNRSDMGDALLFVGETFSRICRRGSADVISSEITPRVLRHVRSFLSSNIDSSVADVFESDPGSRFWLKMIEAIKDPYAVERLSEQLLHYLAIEHASDVEAYWFFWLLFHQTFKNQTSVRSMFVDKFLHWKIFPICCLRWILQFAVLECPPDASSLTKGLNIRGLLDTVQRLLAVWSKKEYVQSAPMEQQTYLSAAVGLCLEKMSKKDLDETKDVMHLILQGVSCRLESPNNLVRKMASSVALAFSKVIDPKNPLYLDDSCTGDIIDWEFGMPTLEKRNLDTSISKQKDGHESKTSSSAQEKGFTCTAKNAISNNLKSKNKKLSEFKFVDPDEIIDPATLNNESVSDKDDDDNASENSDSSSDSSLQPYDLSDDDTDLKKKISQLVDVVGALRKSDDADGVERALDVAEKLVRASPDELSHLAGDLARTLVQVRCSDLAVEGEEDSAEDKRQRALVALLATCPLESLNTLNKLLYSPNVDISQRIMILDVMTDAAQELANSKTIKPKHQTGPLISSISESQPWFLPSSRGPAGASSWKEISETETLLNWSTRYERELPSKPGQIRRGKTRRWSLRSSNIQESQIEWSHNKFPVYAAAFMLPAMQGFDKKRHGVDLLGRDFIVLGKLIHMLGVCMKCASMHPEASSLAPLLLDLLRSREVCHHKEAYVRRAVLFTASCILVALHPSNVASSLVEGNLELSIGLEWVRTFALQVIESDTDRECYTMAMTCLQLHSEMALQATRALESAETTFKAKGVGLPSNLSKGTIKIPHSIVEL</sequence>
<dbReference type="SUPFAM" id="SSF48371">
    <property type="entry name" value="ARM repeat"/>
    <property type="match status" value="1"/>
</dbReference>
<evidence type="ECO:0000256" key="3">
    <source>
        <dbReference type="ARBA" id="ARBA00022490"/>
    </source>
</evidence>
<dbReference type="Pfam" id="PF25320">
    <property type="entry name" value="TELO2_ARM"/>
    <property type="match status" value="1"/>
</dbReference>
<comment type="caution">
    <text evidence="7">The sequence shown here is derived from an EMBL/GenBank/DDBJ whole genome shotgun (WGS) entry which is preliminary data.</text>
</comment>
<organism evidence="7 8">
    <name type="scientific">Lithocarpus litseifolius</name>
    <dbReference type="NCBI Taxonomy" id="425828"/>
    <lineage>
        <taxon>Eukaryota</taxon>
        <taxon>Viridiplantae</taxon>
        <taxon>Streptophyta</taxon>
        <taxon>Embryophyta</taxon>
        <taxon>Tracheophyta</taxon>
        <taxon>Spermatophyta</taxon>
        <taxon>Magnoliopsida</taxon>
        <taxon>eudicotyledons</taxon>
        <taxon>Gunneridae</taxon>
        <taxon>Pentapetalae</taxon>
        <taxon>rosids</taxon>
        <taxon>fabids</taxon>
        <taxon>Fagales</taxon>
        <taxon>Fagaceae</taxon>
        <taxon>Lithocarpus</taxon>
    </lineage>
</organism>
<feature type="domain" description="TELO2 ARM repeat" evidence="6">
    <location>
        <begin position="269"/>
        <end position="510"/>
    </location>
</feature>
<dbReference type="PANTHER" id="PTHR15830">
    <property type="entry name" value="TELOMERE LENGTH REGULATION PROTEIN TEL2 FAMILY MEMBER"/>
    <property type="match status" value="1"/>
</dbReference>
<evidence type="ECO:0000256" key="4">
    <source>
        <dbReference type="SAM" id="MobiDB-lite"/>
    </source>
</evidence>
<dbReference type="GO" id="GO:0042162">
    <property type="term" value="F:telomeric DNA binding"/>
    <property type="evidence" value="ECO:0007669"/>
    <property type="project" value="TreeGrafter"/>
</dbReference>
<dbReference type="InterPro" id="IPR019337">
    <property type="entry name" value="Telomere_length_regulation_dom"/>
</dbReference>
<evidence type="ECO:0008006" key="9">
    <source>
        <dbReference type="Google" id="ProtNLM"/>
    </source>
</evidence>